<evidence type="ECO:0000313" key="1">
    <source>
        <dbReference type="EMBL" id="GJQ10253.1"/>
    </source>
</evidence>
<dbReference type="OrthoDB" id="5590314at2759"/>
<dbReference type="Gene3D" id="3.75.10.10">
    <property type="entry name" value="L-arginine/glycine Amidinotransferase, Chain A"/>
    <property type="match status" value="1"/>
</dbReference>
<reference evidence="1" key="2">
    <citation type="submission" date="2022-01" db="EMBL/GenBank/DDBJ databases">
        <authorList>
            <person name="Hirooka S."/>
            <person name="Miyagishima S.Y."/>
        </authorList>
    </citation>
    <scope>NUCLEOTIDE SEQUENCE</scope>
    <source>
        <strain evidence="1">NBRC 102759</strain>
    </source>
</reference>
<evidence type="ECO:0000313" key="2">
    <source>
        <dbReference type="Proteomes" id="UP001061958"/>
    </source>
</evidence>
<keyword evidence="2" id="KW-1185">Reference proteome</keyword>
<dbReference type="EMBL" id="BQMJ01000014">
    <property type="protein sequence ID" value="GJQ10253.1"/>
    <property type="molecule type" value="Genomic_DNA"/>
</dbReference>
<dbReference type="GO" id="GO:0019546">
    <property type="term" value="P:L-arginine deiminase pathway"/>
    <property type="evidence" value="ECO:0007669"/>
    <property type="project" value="TreeGrafter"/>
</dbReference>
<dbReference type="PANTHER" id="PTHR47271:SF2">
    <property type="entry name" value="ARGININE DEIMINASE"/>
    <property type="match status" value="1"/>
</dbReference>
<organism evidence="1 2">
    <name type="scientific">Galdieria partita</name>
    <dbReference type="NCBI Taxonomy" id="83374"/>
    <lineage>
        <taxon>Eukaryota</taxon>
        <taxon>Rhodophyta</taxon>
        <taxon>Bangiophyceae</taxon>
        <taxon>Galdieriales</taxon>
        <taxon>Galdieriaceae</taxon>
        <taxon>Galdieria</taxon>
    </lineage>
</organism>
<proteinExistence type="predicted"/>
<dbReference type="AlphaFoldDB" id="A0A9C7UNX1"/>
<dbReference type="PANTHER" id="PTHR47271">
    <property type="entry name" value="ARGININE DEIMINASE"/>
    <property type="match status" value="1"/>
</dbReference>
<sequence>MSGQSHENDPAKVIFLCCPSLPKFMGALHPAGALYAQPVNLKQAIDQHQAFRALLTRQGIKTLEVSEVLAHDTETSVNARMDLEELAAQSLIYRAEPECLERFKELGGEYYISEEYKRLVLEAMSSDQLTDIVKTFPTVTITHSTRDTGVSASYSFQPLTNLVFTRDQQVTTRKGIVLGRPSSVQREHEVNVMEFCFRKMGFSIVDRIPAPAHLEGGDFFPAGDDLCFIGVGLRTDMNAVQYMLNHDLFGTRRVAVVRDDYDRNQDRMHLDCVFNILSPDCVLLYEDMVGKNNPILRKVDEYVKKENGQYALERTNVEFSDYLTSEGFSIIFVPAKEQLQYGCNILNLGNKNIVAVHPTTARRIAKAPCFDGNVEFINMSAITAMYGAAHCASQVVYRNPCGLPEKLDGFHNEHDSSPRRPIPTAWGDYIGNNA</sequence>
<gene>
    <name evidence="1" type="ORF">GpartN1_g2044.t1</name>
</gene>
<name>A0A9C7UNX1_9RHOD</name>
<protein>
    <recommendedName>
        <fullName evidence="3">Arginine deiminase</fullName>
    </recommendedName>
</protein>
<dbReference type="SUPFAM" id="SSF55909">
    <property type="entry name" value="Pentein"/>
    <property type="match status" value="1"/>
</dbReference>
<reference evidence="1" key="1">
    <citation type="journal article" date="2022" name="Proc. Natl. Acad. Sci. U.S.A.">
        <title>Life cycle and functional genomics of the unicellular red alga Galdieria for elucidating algal and plant evolution and industrial use.</title>
        <authorList>
            <person name="Hirooka S."/>
            <person name="Itabashi T."/>
            <person name="Ichinose T.M."/>
            <person name="Onuma R."/>
            <person name="Fujiwara T."/>
            <person name="Yamashita S."/>
            <person name="Jong L.W."/>
            <person name="Tomita R."/>
            <person name="Iwane A.H."/>
            <person name="Miyagishima S.Y."/>
        </authorList>
    </citation>
    <scope>NUCLEOTIDE SEQUENCE</scope>
    <source>
        <strain evidence="1">NBRC 102759</strain>
    </source>
</reference>
<dbReference type="Pfam" id="PF02274">
    <property type="entry name" value="ADI"/>
    <property type="match status" value="1"/>
</dbReference>
<evidence type="ECO:0008006" key="3">
    <source>
        <dbReference type="Google" id="ProtNLM"/>
    </source>
</evidence>
<comment type="caution">
    <text evidence="1">The sequence shown here is derived from an EMBL/GenBank/DDBJ whole genome shotgun (WGS) entry which is preliminary data.</text>
</comment>
<accession>A0A9C7UNX1</accession>
<dbReference type="GO" id="GO:0016990">
    <property type="term" value="F:arginine deiminase activity"/>
    <property type="evidence" value="ECO:0007669"/>
    <property type="project" value="TreeGrafter"/>
</dbReference>
<dbReference type="Proteomes" id="UP001061958">
    <property type="component" value="Unassembled WGS sequence"/>
</dbReference>